<dbReference type="Gene3D" id="3.40.50.1580">
    <property type="entry name" value="Nucleoside phosphorylase domain"/>
    <property type="match status" value="1"/>
</dbReference>
<reference evidence="3" key="1">
    <citation type="submission" date="2019-05" db="EMBL/GenBank/DDBJ databases">
        <authorList>
            <person name="Piombo E."/>
        </authorList>
    </citation>
    <scope>NUCLEOTIDE SEQUENCE</scope>
    <source>
        <strain evidence="3">C2S</strain>
    </source>
</reference>
<accession>A0A0I9XZW2</accession>
<dbReference type="GO" id="GO:0043531">
    <property type="term" value="F:ADP binding"/>
    <property type="evidence" value="ECO:0007669"/>
    <property type="project" value="InterPro"/>
</dbReference>
<comment type="caution">
    <text evidence="3">The sequence shown here is derived from an EMBL/GenBank/DDBJ whole genome shotgun (WGS) entry which is preliminary data.</text>
</comment>
<dbReference type="SUPFAM" id="SSF52540">
    <property type="entry name" value="P-loop containing nucleoside triphosphate hydrolases"/>
    <property type="match status" value="1"/>
</dbReference>
<dbReference type="InterPro" id="IPR053137">
    <property type="entry name" value="NLR-like"/>
</dbReference>
<dbReference type="PANTHER" id="PTHR46082:SF6">
    <property type="entry name" value="AAA+ ATPASE DOMAIN-CONTAINING PROTEIN-RELATED"/>
    <property type="match status" value="1"/>
</dbReference>
<dbReference type="InterPro" id="IPR000845">
    <property type="entry name" value="Nucleoside_phosphorylase_d"/>
</dbReference>
<evidence type="ECO:0000313" key="4">
    <source>
        <dbReference type="Proteomes" id="UP000760494"/>
    </source>
</evidence>
<dbReference type="Proteomes" id="UP000760494">
    <property type="component" value="Unassembled WGS sequence"/>
</dbReference>
<dbReference type="SUPFAM" id="SSF48452">
    <property type="entry name" value="TPR-like"/>
    <property type="match status" value="2"/>
</dbReference>
<evidence type="ECO:0000256" key="1">
    <source>
        <dbReference type="SAM" id="MobiDB-lite"/>
    </source>
</evidence>
<dbReference type="Pfam" id="PF13424">
    <property type="entry name" value="TPR_12"/>
    <property type="match status" value="2"/>
</dbReference>
<feature type="compositionally biased region" description="Basic and acidic residues" evidence="1">
    <location>
        <begin position="10"/>
        <end position="27"/>
    </location>
</feature>
<dbReference type="GO" id="GO:0009116">
    <property type="term" value="P:nucleoside metabolic process"/>
    <property type="evidence" value="ECO:0007669"/>
    <property type="project" value="InterPro"/>
</dbReference>
<dbReference type="InterPro" id="IPR035994">
    <property type="entry name" value="Nucleoside_phosphorylase_sf"/>
</dbReference>
<name>A0A0I9XZW2_FUSFU</name>
<sequence>MEGTPRQHRHYGETSDAPHESQKNYRHCPRDEVRLSYNEYTIAWICALPIEMSAAITMLDQTHKDLPGLDNDINTYKLGSIENKHNIVIACLPKNHYGTNNASNVLTNLVRTFPSIRLGLMVGIGGAAPGAVDIRLGDVVVGTFVTQYDFGKTIGEGEMYSTATPRIPDQLLNTAVSSLEAKHEGGVKEFPRILKERFQRLVEYDRTTLIDNLFITSYDHVDPQAINCDQCDSSKVVERDPRSTKDPVIHHGGIASGNQVMRSSKQRDRLAQQLNIVCFEMEAAGLMNILPCLPIRGICDYSDSHKNKEWQRYAAATAAAYARELLTVLASQPATRLSSARHIPYGIPFSLQDMPVSDHFIDRPADRAALEDCLLPKQGANARRKLFILHGLGGIGKTQLAVDFARRHKTAFSAIFWLDGRSEDQLRHSLANCATRIPELNASNQGSKDELDAAVMAMMTWVSRPDNTRWLLIFDNVDQEHQRGGAYGSYDLRKYLPADQGSILVTTRLSRLQQLGDSKELTNVDHSLSLAIMEEWYGDKLDPDSSSKELLELLELLEGLPLALAQAGSFLRETGIDIPTYLQNYHLQWDRLMSSEDSPLVDYEHGSVATTWAVSLNAVKAENEDSVNILRLWAFINNKDLWFGLFEVVTNRLYTDLWPAWLSNIARDTLRFAKAMGLLLRYSMIQARVEPRGSYSIHPVVHRWVLNLETDAQQRREFASLALCLVGHSVPHETSTAYWTVNQRLLPHADSCSFWICQPEFKQEQNPFESLAIGSLGLLYDDLDKSSQAEEMHVQAMWSLEKTFGREHETTLAIMNNLAISYAKLGKNDEAQEIFDRVLQGKEKVYGHDHPSTLHTISNLASLYTGQGKLSEAKKLCIRALNGMERTLEQDDIPGHLPRDISILETTFTLGHIYKKELQLAKAEELFNMACMGYQRERGSDHPRTLDAFFHLGQVLFLQGKLTQAKEMIVKSVEGYKKTLGPANKQTLKRISFLEVLFASR</sequence>
<dbReference type="Pfam" id="PF01048">
    <property type="entry name" value="PNP_UDP_1"/>
    <property type="match status" value="1"/>
</dbReference>
<dbReference type="OrthoDB" id="1658288at2759"/>
<dbReference type="PANTHER" id="PTHR46082">
    <property type="entry name" value="ATP/GTP-BINDING PROTEIN-RELATED"/>
    <property type="match status" value="1"/>
</dbReference>
<feature type="domain" description="Nucleoside phosphorylase" evidence="2">
    <location>
        <begin position="41"/>
        <end position="321"/>
    </location>
</feature>
<dbReference type="InterPro" id="IPR011990">
    <property type="entry name" value="TPR-like_helical_dom_sf"/>
</dbReference>
<dbReference type="eggNOG" id="KOG1840">
    <property type="taxonomic scope" value="Eukaryota"/>
</dbReference>
<dbReference type="Gene3D" id="3.40.50.300">
    <property type="entry name" value="P-loop containing nucleotide triphosphate hydrolases"/>
    <property type="match status" value="1"/>
</dbReference>
<dbReference type="EMBL" id="CABFJX010000024">
    <property type="protein sequence ID" value="VTT58932.1"/>
    <property type="molecule type" value="Genomic_DNA"/>
</dbReference>
<dbReference type="PRINTS" id="PR00364">
    <property type="entry name" value="DISEASERSIST"/>
</dbReference>
<dbReference type="Gene3D" id="1.25.40.10">
    <property type="entry name" value="Tetratricopeptide repeat domain"/>
    <property type="match status" value="2"/>
</dbReference>
<dbReference type="AlphaFoldDB" id="A0A0I9XZW2"/>
<dbReference type="GO" id="GO:0003824">
    <property type="term" value="F:catalytic activity"/>
    <property type="evidence" value="ECO:0007669"/>
    <property type="project" value="InterPro"/>
</dbReference>
<feature type="region of interest" description="Disordered" evidence="1">
    <location>
        <begin position="1"/>
        <end position="27"/>
    </location>
</feature>
<evidence type="ECO:0000313" key="3">
    <source>
        <dbReference type="EMBL" id="VTT58932.1"/>
    </source>
</evidence>
<organism evidence="3 4">
    <name type="scientific">Fusarium fujikuroi</name>
    <name type="common">Bakanae and foot rot disease fungus</name>
    <name type="synonym">Gibberella fujikuroi</name>
    <dbReference type="NCBI Taxonomy" id="5127"/>
    <lineage>
        <taxon>Eukaryota</taxon>
        <taxon>Fungi</taxon>
        <taxon>Dikarya</taxon>
        <taxon>Ascomycota</taxon>
        <taxon>Pezizomycotina</taxon>
        <taxon>Sordariomycetes</taxon>
        <taxon>Hypocreomycetidae</taxon>
        <taxon>Hypocreales</taxon>
        <taxon>Nectriaceae</taxon>
        <taxon>Fusarium</taxon>
        <taxon>Fusarium fujikuroi species complex</taxon>
    </lineage>
</organism>
<gene>
    <name evidence="3" type="ORF">C2S_3800</name>
</gene>
<protein>
    <recommendedName>
        <fullName evidence="2">Nucleoside phosphorylase domain-containing protein</fullName>
    </recommendedName>
</protein>
<dbReference type="InterPro" id="IPR027417">
    <property type="entry name" value="P-loop_NTPase"/>
</dbReference>
<evidence type="ECO:0000259" key="2">
    <source>
        <dbReference type="Pfam" id="PF01048"/>
    </source>
</evidence>
<dbReference type="SUPFAM" id="SSF53167">
    <property type="entry name" value="Purine and uridine phosphorylases"/>
    <property type="match status" value="1"/>
</dbReference>
<proteinExistence type="predicted"/>